<evidence type="ECO:0000256" key="8">
    <source>
        <dbReference type="SAM" id="Phobius"/>
    </source>
</evidence>
<dbReference type="PROSITE" id="PS00216">
    <property type="entry name" value="SUGAR_TRANSPORT_1"/>
    <property type="match status" value="1"/>
</dbReference>
<keyword evidence="2" id="KW-0813">Transport</keyword>
<comment type="subcellular location">
    <subcellularLocation>
        <location evidence="1">Cell membrane</location>
        <topology evidence="1">Multi-pass membrane protein</topology>
    </subcellularLocation>
</comment>
<dbReference type="InterPro" id="IPR050549">
    <property type="entry name" value="MFS_Trehalose_Transporter"/>
</dbReference>
<dbReference type="PROSITE" id="PS00217">
    <property type="entry name" value="SUGAR_TRANSPORT_2"/>
    <property type="match status" value="1"/>
</dbReference>
<dbReference type="AlphaFoldDB" id="A0A6P8K604"/>
<feature type="transmembrane region" description="Helical" evidence="8">
    <location>
        <begin position="412"/>
        <end position="433"/>
    </location>
</feature>
<dbReference type="FunFam" id="1.20.1250.20:FF:000218">
    <property type="entry name" value="facilitated trehalose transporter Tret1"/>
    <property type="match status" value="1"/>
</dbReference>
<sequence length="471" mass="51568">MKICSRRTRWQLLSTMILCIMSLTHGISLGWFSPTLPTLISDNSPIGHPIDISEVKWYFSIVNLGVNLTCIIEISRIGAAFGIGCLICNMVICVPVSYIGIKKCMYFVPLPNILNWILIYFASKSLYFYVCRVLLGFSGGTLVVCFPVFIAEVSDNSVRGTLGSFFMMTLCSGITVGFVLVYCLSYHVLPCVVVFLPILYLCLIIPLPEPPQDLLKRGYEEKAEKSFCFYKNLSKDPAQQAENKAEFDILRNKVLASGITEKITSADFFNKVSGKAFGLIAVLLLSNQMSGSFAIFNYSSTIFEQLGSRMEPNLCGIFLGVVQIFGLISAVLLVDRVGRRLLLIPSLAGMGLAELGVGLLKSFASQDFLHNNGWIALTLMGIVSFTASAGIVALTFVIIVELLPFKIRAPGISISMCGLSLSVFIALITYPVLINDYGVHVTMFVSASFCLLGLIVLGIFLPETRGKSITQ</sequence>
<dbReference type="GeneID" id="117143614"/>
<feature type="transmembrane region" description="Helical" evidence="8">
    <location>
        <begin position="127"/>
        <end position="150"/>
    </location>
</feature>
<dbReference type="PANTHER" id="PTHR48021:SF33">
    <property type="entry name" value="AT22075P-RELATED"/>
    <property type="match status" value="1"/>
</dbReference>
<gene>
    <name evidence="11" type="primary">LOC117143614</name>
</gene>
<evidence type="ECO:0000256" key="7">
    <source>
        <dbReference type="ARBA" id="ARBA00023136"/>
    </source>
</evidence>
<feature type="transmembrane region" description="Helical" evidence="8">
    <location>
        <begin position="77"/>
        <end position="97"/>
    </location>
</feature>
<protein>
    <submittedName>
        <fullName evidence="11">Facilitated trehalose transporter Tret1-2 homolog isoform X1</fullName>
    </submittedName>
</protein>
<dbReference type="GO" id="GO:0005886">
    <property type="term" value="C:plasma membrane"/>
    <property type="evidence" value="ECO:0007669"/>
    <property type="project" value="UniProtKB-SubCell"/>
</dbReference>
<dbReference type="Proteomes" id="UP000515162">
    <property type="component" value="Chromosome 3R"/>
</dbReference>
<feature type="transmembrane region" description="Helical" evidence="8">
    <location>
        <begin position="162"/>
        <end position="181"/>
    </location>
</feature>
<evidence type="ECO:0000256" key="4">
    <source>
        <dbReference type="ARBA" id="ARBA00022597"/>
    </source>
</evidence>
<dbReference type="InterPro" id="IPR036259">
    <property type="entry name" value="MFS_trans_sf"/>
</dbReference>
<proteinExistence type="predicted"/>
<name>A0A6P8K604_DROMA</name>
<feature type="transmembrane region" description="Helical" evidence="8">
    <location>
        <begin position="12"/>
        <end position="32"/>
    </location>
</feature>
<dbReference type="InterPro" id="IPR020846">
    <property type="entry name" value="MFS_dom"/>
</dbReference>
<evidence type="ECO:0000256" key="1">
    <source>
        <dbReference type="ARBA" id="ARBA00004651"/>
    </source>
</evidence>
<evidence type="ECO:0000313" key="11">
    <source>
        <dbReference type="RefSeq" id="XP_033164258.1"/>
    </source>
</evidence>
<keyword evidence="3" id="KW-1003">Cell membrane</keyword>
<evidence type="ECO:0000256" key="6">
    <source>
        <dbReference type="ARBA" id="ARBA00022989"/>
    </source>
</evidence>
<feature type="transmembrane region" description="Helical" evidence="8">
    <location>
        <begin position="104"/>
        <end position="121"/>
    </location>
</feature>
<keyword evidence="4" id="KW-0762">Sugar transport</keyword>
<accession>A0A6P8K604</accession>
<evidence type="ECO:0000256" key="5">
    <source>
        <dbReference type="ARBA" id="ARBA00022692"/>
    </source>
</evidence>
<feature type="transmembrane region" description="Helical" evidence="8">
    <location>
        <begin position="375"/>
        <end position="400"/>
    </location>
</feature>
<evidence type="ECO:0000313" key="10">
    <source>
        <dbReference type="Proteomes" id="UP000515162"/>
    </source>
</evidence>
<keyword evidence="5 8" id="KW-0812">Transmembrane</keyword>
<evidence type="ECO:0000256" key="2">
    <source>
        <dbReference type="ARBA" id="ARBA00022448"/>
    </source>
</evidence>
<reference evidence="11" key="1">
    <citation type="submission" date="2025-08" db="UniProtKB">
        <authorList>
            <consortium name="RefSeq"/>
        </authorList>
    </citation>
    <scope>IDENTIFICATION</scope>
    <source>
        <strain evidence="11">Mau12</strain>
        <tissue evidence="11">Whole Body</tissue>
    </source>
</reference>
<evidence type="ECO:0000256" key="3">
    <source>
        <dbReference type="ARBA" id="ARBA00022475"/>
    </source>
</evidence>
<organism evidence="10 11">
    <name type="scientific">Drosophila mauritiana</name>
    <name type="common">Fruit fly</name>
    <dbReference type="NCBI Taxonomy" id="7226"/>
    <lineage>
        <taxon>Eukaryota</taxon>
        <taxon>Metazoa</taxon>
        <taxon>Ecdysozoa</taxon>
        <taxon>Arthropoda</taxon>
        <taxon>Hexapoda</taxon>
        <taxon>Insecta</taxon>
        <taxon>Pterygota</taxon>
        <taxon>Neoptera</taxon>
        <taxon>Endopterygota</taxon>
        <taxon>Diptera</taxon>
        <taxon>Brachycera</taxon>
        <taxon>Muscomorpha</taxon>
        <taxon>Ephydroidea</taxon>
        <taxon>Drosophilidae</taxon>
        <taxon>Drosophila</taxon>
        <taxon>Sophophora</taxon>
    </lineage>
</organism>
<keyword evidence="7 8" id="KW-0472">Membrane</keyword>
<feature type="transmembrane region" description="Helical" evidence="8">
    <location>
        <begin position="439"/>
        <end position="461"/>
    </location>
</feature>
<feature type="transmembrane region" description="Helical" evidence="8">
    <location>
        <begin position="276"/>
        <end position="296"/>
    </location>
</feature>
<dbReference type="PROSITE" id="PS50850">
    <property type="entry name" value="MFS"/>
    <property type="match status" value="1"/>
</dbReference>
<dbReference type="RefSeq" id="XP_033164258.1">
    <property type="nucleotide sequence ID" value="XM_033308367.1"/>
</dbReference>
<evidence type="ECO:0000259" key="9">
    <source>
        <dbReference type="PROSITE" id="PS50850"/>
    </source>
</evidence>
<dbReference type="Pfam" id="PF00083">
    <property type="entry name" value="Sugar_tr"/>
    <property type="match status" value="1"/>
</dbReference>
<dbReference type="InterPro" id="IPR005828">
    <property type="entry name" value="MFS_sugar_transport-like"/>
</dbReference>
<feature type="transmembrane region" description="Helical" evidence="8">
    <location>
        <begin position="316"/>
        <end position="334"/>
    </location>
</feature>
<dbReference type="GO" id="GO:0022857">
    <property type="term" value="F:transmembrane transporter activity"/>
    <property type="evidence" value="ECO:0007669"/>
    <property type="project" value="InterPro"/>
</dbReference>
<feature type="transmembrane region" description="Helical" evidence="8">
    <location>
        <begin position="187"/>
        <end position="207"/>
    </location>
</feature>
<dbReference type="SUPFAM" id="SSF103473">
    <property type="entry name" value="MFS general substrate transporter"/>
    <property type="match status" value="1"/>
</dbReference>
<dbReference type="PANTHER" id="PTHR48021">
    <property type="match status" value="1"/>
</dbReference>
<feature type="domain" description="Major facilitator superfamily (MFS) profile" evidence="9">
    <location>
        <begin position="14"/>
        <end position="465"/>
    </location>
</feature>
<dbReference type="Gene3D" id="1.20.1250.20">
    <property type="entry name" value="MFS general substrate transporter like domains"/>
    <property type="match status" value="1"/>
</dbReference>
<keyword evidence="10" id="KW-1185">Reference proteome</keyword>
<dbReference type="InterPro" id="IPR005829">
    <property type="entry name" value="Sugar_transporter_CS"/>
</dbReference>
<keyword evidence="6 8" id="KW-1133">Transmembrane helix</keyword>